<comment type="function">
    <text evidence="2">One of several proteins that assist in the late maturation steps of the functional core of the 30S ribosomal subunit. Associates with free 30S ribosomal subunits (but not with 30S subunits that are part of 70S ribosomes or polysomes). Required for efficient processing of 16S rRNA. May interact with the 5'-terminal helix region of 16S rRNA.</text>
</comment>
<comment type="similarity">
    <text evidence="2">Belongs to the RbfA family.</text>
</comment>
<dbReference type="InterPro" id="IPR000238">
    <property type="entry name" value="RbfA"/>
</dbReference>
<dbReference type="PANTHER" id="PTHR33515:SF1">
    <property type="entry name" value="RIBOSOME-BINDING FACTOR A, CHLOROPLASTIC-RELATED"/>
    <property type="match status" value="1"/>
</dbReference>
<comment type="caution">
    <text evidence="3">The sequence shown here is derived from an EMBL/GenBank/DDBJ whole genome shotgun (WGS) entry which is preliminary data.</text>
</comment>
<accession>A0A1G2K7F2</accession>
<gene>
    <name evidence="2" type="primary">rbfA</name>
    <name evidence="3" type="ORF">A2633_05395</name>
</gene>
<dbReference type="SUPFAM" id="SSF89919">
    <property type="entry name" value="Ribosome-binding factor A, RbfA"/>
    <property type="match status" value="1"/>
</dbReference>
<name>A0A1G2K7F2_9BACT</name>
<dbReference type="GO" id="GO:0005829">
    <property type="term" value="C:cytosol"/>
    <property type="evidence" value="ECO:0007669"/>
    <property type="project" value="TreeGrafter"/>
</dbReference>
<evidence type="ECO:0000256" key="1">
    <source>
        <dbReference type="ARBA" id="ARBA00022517"/>
    </source>
</evidence>
<sequence length="119" mass="13778">MKRLEQLNELIKEELSKIILRDFDMPEGSLLTITHVDTTDNKISARVFITVLEATAGDEERTLEELSRKTYGIQKSLNRALRIRPVPKIMFAIDKEEKRRERIEALLADISVENKPSKK</sequence>
<dbReference type="GO" id="GO:0030490">
    <property type="term" value="P:maturation of SSU-rRNA"/>
    <property type="evidence" value="ECO:0007669"/>
    <property type="project" value="UniProtKB-UniRule"/>
</dbReference>
<dbReference type="InterPro" id="IPR020053">
    <property type="entry name" value="Ribosome-bd_factorA_CS"/>
</dbReference>
<proteinExistence type="inferred from homology"/>
<evidence type="ECO:0000313" key="3">
    <source>
        <dbReference type="EMBL" id="OGZ94501.1"/>
    </source>
</evidence>
<dbReference type="PANTHER" id="PTHR33515">
    <property type="entry name" value="RIBOSOME-BINDING FACTOR A, CHLOROPLASTIC-RELATED"/>
    <property type="match status" value="1"/>
</dbReference>
<keyword evidence="2" id="KW-0963">Cytoplasm</keyword>
<dbReference type="HAMAP" id="MF_00003">
    <property type="entry name" value="RbfA"/>
    <property type="match status" value="1"/>
</dbReference>
<dbReference type="NCBIfam" id="TIGR00082">
    <property type="entry name" value="rbfA"/>
    <property type="match status" value="1"/>
</dbReference>
<dbReference type="EMBL" id="MHQC01000034">
    <property type="protein sequence ID" value="OGZ94501.1"/>
    <property type="molecule type" value="Genomic_DNA"/>
</dbReference>
<dbReference type="InterPro" id="IPR015946">
    <property type="entry name" value="KH_dom-like_a/b"/>
</dbReference>
<keyword evidence="1 2" id="KW-0690">Ribosome biogenesis</keyword>
<reference evidence="3 4" key="1">
    <citation type="journal article" date="2016" name="Nat. Commun.">
        <title>Thousands of microbial genomes shed light on interconnected biogeochemical processes in an aquifer system.</title>
        <authorList>
            <person name="Anantharaman K."/>
            <person name="Brown C.T."/>
            <person name="Hug L.A."/>
            <person name="Sharon I."/>
            <person name="Castelle C.J."/>
            <person name="Probst A.J."/>
            <person name="Thomas B.C."/>
            <person name="Singh A."/>
            <person name="Wilkins M.J."/>
            <person name="Karaoz U."/>
            <person name="Brodie E.L."/>
            <person name="Williams K.H."/>
            <person name="Hubbard S.S."/>
            <person name="Banfield J.F."/>
        </authorList>
    </citation>
    <scope>NUCLEOTIDE SEQUENCE [LARGE SCALE GENOMIC DNA]</scope>
</reference>
<dbReference type="GO" id="GO:0043024">
    <property type="term" value="F:ribosomal small subunit binding"/>
    <property type="evidence" value="ECO:0007669"/>
    <property type="project" value="TreeGrafter"/>
</dbReference>
<comment type="subcellular location">
    <subcellularLocation>
        <location evidence="2">Cytoplasm</location>
    </subcellularLocation>
</comment>
<dbReference type="Gene3D" id="3.30.300.20">
    <property type="match status" value="1"/>
</dbReference>
<protein>
    <recommendedName>
        <fullName evidence="2">Ribosome-binding factor A</fullName>
    </recommendedName>
</protein>
<comment type="subunit">
    <text evidence="2">Monomer. Binds 30S ribosomal subunits, but not 50S ribosomal subunits or 70S ribosomes.</text>
</comment>
<evidence type="ECO:0000256" key="2">
    <source>
        <dbReference type="HAMAP-Rule" id="MF_00003"/>
    </source>
</evidence>
<evidence type="ECO:0000313" key="4">
    <source>
        <dbReference type="Proteomes" id="UP000177152"/>
    </source>
</evidence>
<dbReference type="InterPro" id="IPR023799">
    <property type="entry name" value="RbfA_dom_sf"/>
</dbReference>
<dbReference type="Pfam" id="PF02033">
    <property type="entry name" value="RBFA"/>
    <property type="match status" value="1"/>
</dbReference>
<dbReference type="AlphaFoldDB" id="A0A1G2K7F2"/>
<dbReference type="PROSITE" id="PS01319">
    <property type="entry name" value="RBFA"/>
    <property type="match status" value="1"/>
</dbReference>
<dbReference type="Proteomes" id="UP000177152">
    <property type="component" value="Unassembled WGS sequence"/>
</dbReference>
<organism evidence="3 4">
    <name type="scientific">Candidatus Sungbacteria bacterium RIFCSPHIGHO2_01_FULL_47_32</name>
    <dbReference type="NCBI Taxonomy" id="1802264"/>
    <lineage>
        <taxon>Bacteria</taxon>
        <taxon>Candidatus Sungiibacteriota</taxon>
    </lineage>
</organism>